<dbReference type="EMBL" id="JBFOLJ010000003">
    <property type="protein sequence ID" value="KAL2547776.1"/>
    <property type="molecule type" value="Genomic_DNA"/>
</dbReference>
<keyword evidence="4" id="KW-1185">Reference proteome</keyword>
<feature type="domain" description="VQ" evidence="2">
    <location>
        <begin position="86"/>
        <end position="108"/>
    </location>
</feature>
<dbReference type="Proteomes" id="UP001604277">
    <property type="component" value="Unassembled WGS sequence"/>
</dbReference>
<dbReference type="InterPro" id="IPR008889">
    <property type="entry name" value="VQ"/>
</dbReference>
<dbReference type="PANTHER" id="PTHR33179">
    <property type="entry name" value="VQ MOTIF-CONTAINING PROTEIN"/>
    <property type="match status" value="1"/>
</dbReference>
<dbReference type="InterPro" id="IPR039609">
    <property type="entry name" value="VQ_15/22"/>
</dbReference>
<name>A0ABD1WDY9_9LAMI</name>
<feature type="compositionally biased region" description="Polar residues" evidence="1">
    <location>
        <begin position="54"/>
        <end position="63"/>
    </location>
</feature>
<protein>
    <submittedName>
        <fullName evidence="3">VQ motif-containing protein motif-containing protein 22-like</fullName>
    </submittedName>
</protein>
<reference evidence="4" key="1">
    <citation type="submission" date="2024-07" db="EMBL/GenBank/DDBJ databases">
        <title>Two chromosome-level genome assemblies of Korean endemic species Abeliophyllum distichum and Forsythia ovata (Oleaceae).</title>
        <authorList>
            <person name="Jang H."/>
        </authorList>
    </citation>
    <scope>NUCLEOTIDE SEQUENCE [LARGE SCALE GENOMIC DNA]</scope>
</reference>
<evidence type="ECO:0000256" key="1">
    <source>
        <dbReference type="SAM" id="MobiDB-lite"/>
    </source>
</evidence>
<gene>
    <name evidence="3" type="ORF">Fot_09306</name>
</gene>
<comment type="caution">
    <text evidence="3">The sequence shown here is derived from an EMBL/GenBank/DDBJ whole genome shotgun (WGS) entry which is preliminary data.</text>
</comment>
<organism evidence="3 4">
    <name type="scientific">Forsythia ovata</name>
    <dbReference type="NCBI Taxonomy" id="205694"/>
    <lineage>
        <taxon>Eukaryota</taxon>
        <taxon>Viridiplantae</taxon>
        <taxon>Streptophyta</taxon>
        <taxon>Embryophyta</taxon>
        <taxon>Tracheophyta</taxon>
        <taxon>Spermatophyta</taxon>
        <taxon>Magnoliopsida</taxon>
        <taxon>eudicotyledons</taxon>
        <taxon>Gunneridae</taxon>
        <taxon>Pentapetalae</taxon>
        <taxon>asterids</taxon>
        <taxon>lamiids</taxon>
        <taxon>Lamiales</taxon>
        <taxon>Oleaceae</taxon>
        <taxon>Forsythieae</taxon>
        <taxon>Forsythia</taxon>
    </lineage>
</organism>
<evidence type="ECO:0000259" key="2">
    <source>
        <dbReference type="Pfam" id="PF05678"/>
    </source>
</evidence>
<evidence type="ECO:0000313" key="4">
    <source>
        <dbReference type="Proteomes" id="UP001604277"/>
    </source>
</evidence>
<evidence type="ECO:0000313" key="3">
    <source>
        <dbReference type="EMBL" id="KAL2547776.1"/>
    </source>
</evidence>
<feature type="region of interest" description="Disordered" evidence="1">
    <location>
        <begin position="49"/>
        <end position="79"/>
    </location>
</feature>
<dbReference type="PANTHER" id="PTHR33179:SF29">
    <property type="entry name" value="OS06G0666400 PROTEIN"/>
    <property type="match status" value="1"/>
</dbReference>
<dbReference type="AlphaFoldDB" id="A0ABD1WDY9"/>
<accession>A0ABD1WDY9</accession>
<proteinExistence type="predicted"/>
<dbReference type="Pfam" id="PF05678">
    <property type="entry name" value="VQ"/>
    <property type="match status" value="1"/>
</dbReference>
<sequence length="213" mass="22950">MAISETMSNSTDWMHIYQHNLSGQSQNTPSFNGSVSESVTVSATAGATAAQQSNLSPSYSNLNMEGGRVSRPMRRRSRASRRTPITLLNTDTSNFRAMVQQFTGGPSSSFASRPEYSNGINFGFGVGTQQSMNPSAGMAPSGFHVQYPRQQQQYQNQQQHIFSSLNNNIQGDAAAAILHKFRPNREMEVSSGFVNNGGSAHVPPAAGGGSFHQ</sequence>